<evidence type="ECO:0000256" key="1">
    <source>
        <dbReference type="SAM" id="Phobius"/>
    </source>
</evidence>
<dbReference type="AlphaFoldDB" id="A0A8T3AQK1"/>
<sequence length="116" mass="13895">MSLEEAENMDEDAENIKEVIKKVKTQEMKSGRKSREPKISIRAYSHFAPINRTPAIRHCGISCFVFHLIRIPQFRLPRMPPVRFHFLFSLIECHLFLLIRYFFIERLPHQVVREED</sequence>
<proteinExistence type="predicted"/>
<evidence type="ECO:0000313" key="2">
    <source>
        <dbReference type="EMBL" id="KAI0498649.1"/>
    </source>
</evidence>
<comment type="caution">
    <text evidence="2">The sequence shown here is derived from an EMBL/GenBank/DDBJ whole genome shotgun (WGS) entry which is preliminary data.</text>
</comment>
<keyword evidence="1" id="KW-0812">Transmembrane</keyword>
<name>A0A8T3AQK1_DENNO</name>
<reference evidence="2" key="1">
    <citation type="journal article" date="2022" name="Front. Genet.">
        <title>Chromosome-Scale Assembly of the Dendrobium nobile Genome Provides Insights Into the Molecular Mechanism of the Biosynthesis of the Medicinal Active Ingredient of Dendrobium.</title>
        <authorList>
            <person name="Xu Q."/>
            <person name="Niu S.-C."/>
            <person name="Li K.-L."/>
            <person name="Zheng P.-J."/>
            <person name="Zhang X.-J."/>
            <person name="Jia Y."/>
            <person name="Liu Y."/>
            <person name="Niu Y.-X."/>
            <person name="Yu L.-H."/>
            <person name="Chen D.-F."/>
            <person name="Zhang G.-Q."/>
        </authorList>
    </citation>
    <scope>NUCLEOTIDE SEQUENCE</scope>
    <source>
        <tissue evidence="2">Leaf</tissue>
    </source>
</reference>
<protein>
    <submittedName>
        <fullName evidence="2">Uncharacterized protein</fullName>
    </submittedName>
</protein>
<keyword evidence="1" id="KW-1133">Transmembrane helix</keyword>
<evidence type="ECO:0000313" key="3">
    <source>
        <dbReference type="Proteomes" id="UP000829196"/>
    </source>
</evidence>
<keyword evidence="3" id="KW-1185">Reference proteome</keyword>
<keyword evidence="1" id="KW-0472">Membrane</keyword>
<organism evidence="2 3">
    <name type="scientific">Dendrobium nobile</name>
    <name type="common">Orchid</name>
    <dbReference type="NCBI Taxonomy" id="94219"/>
    <lineage>
        <taxon>Eukaryota</taxon>
        <taxon>Viridiplantae</taxon>
        <taxon>Streptophyta</taxon>
        <taxon>Embryophyta</taxon>
        <taxon>Tracheophyta</taxon>
        <taxon>Spermatophyta</taxon>
        <taxon>Magnoliopsida</taxon>
        <taxon>Liliopsida</taxon>
        <taxon>Asparagales</taxon>
        <taxon>Orchidaceae</taxon>
        <taxon>Epidendroideae</taxon>
        <taxon>Malaxideae</taxon>
        <taxon>Dendrobiinae</taxon>
        <taxon>Dendrobium</taxon>
    </lineage>
</organism>
<dbReference type="EMBL" id="JAGYWB010000014">
    <property type="protein sequence ID" value="KAI0498649.1"/>
    <property type="molecule type" value="Genomic_DNA"/>
</dbReference>
<feature type="transmembrane region" description="Helical" evidence="1">
    <location>
        <begin position="84"/>
        <end position="103"/>
    </location>
</feature>
<accession>A0A8T3AQK1</accession>
<gene>
    <name evidence="2" type="ORF">KFK09_019539</name>
</gene>
<dbReference type="Proteomes" id="UP000829196">
    <property type="component" value="Unassembled WGS sequence"/>
</dbReference>